<organism evidence="3 4">
    <name type="scientific">Smittium mucronatum</name>
    <dbReference type="NCBI Taxonomy" id="133383"/>
    <lineage>
        <taxon>Eukaryota</taxon>
        <taxon>Fungi</taxon>
        <taxon>Fungi incertae sedis</taxon>
        <taxon>Zoopagomycota</taxon>
        <taxon>Kickxellomycotina</taxon>
        <taxon>Harpellomycetes</taxon>
        <taxon>Harpellales</taxon>
        <taxon>Legeriomycetaceae</taxon>
        <taxon>Smittium</taxon>
    </lineage>
</organism>
<feature type="domain" description="Vacuolar protein sorting-associated protein 8 central" evidence="2">
    <location>
        <begin position="579"/>
        <end position="840"/>
    </location>
</feature>
<dbReference type="InterPro" id="IPR025941">
    <property type="entry name" value="Vps8_central_dom"/>
</dbReference>
<dbReference type="PANTHER" id="PTHR12616:SF8">
    <property type="entry name" value="VACUOLAR PROTEIN SORTING-ASSOCIATED PROTEIN 8 HOMOLOG"/>
    <property type="match status" value="1"/>
</dbReference>
<protein>
    <submittedName>
        <fullName evidence="3">Vacuolar protein sorting-associated protein 8-like protein</fullName>
    </submittedName>
</protein>
<dbReference type="GO" id="GO:0005770">
    <property type="term" value="C:late endosome"/>
    <property type="evidence" value="ECO:0007669"/>
    <property type="project" value="TreeGrafter"/>
</dbReference>
<proteinExistence type="inferred from homology"/>
<dbReference type="OrthoDB" id="289913at2759"/>
<comment type="caution">
    <text evidence="3">The sequence shown here is derived from an EMBL/GenBank/DDBJ whole genome shotgun (WGS) entry which is preliminary data.</text>
</comment>
<reference evidence="3 4" key="1">
    <citation type="journal article" date="2016" name="Mol. Biol. Evol.">
        <title>Genome-Wide Survey of Gut Fungi (Harpellales) Reveals the First Horizontally Transferred Ubiquitin Gene from a Mosquito Host.</title>
        <authorList>
            <person name="Wang Y."/>
            <person name="White M.M."/>
            <person name="Kvist S."/>
            <person name="Moncalvo J.M."/>
        </authorList>
    </citation>
    <scope>NUCLEOTIDE SEQUENCE [LARGE SCALE GENOMIC DNA]</scope>
    <source>
        <strain evidence="3 4">ALG-7-W6</strain>
    </source>
</reference>
<dbReference type="InterPro" id="IPR036322">
    <property type="entry name" value="WD40_repeat_dom_sf"/>
</dbReference>
<dbReference type="STRING" id="133383.A0A1R0H741"/>
<dbReference type="GO" id="GO:0006623">
    <property type="term" value="P:protein targeting to vacuole"/>
    <property type="evidence" value="ECO:0007669"/>
    <property type="project" value="InterPro"/>
</dbReference>
<name>A0A1R0H741_9FUNG</name>
<dbReference type="Pfam" id="PF12816">
    <property type="entry name" value="TPR_Vps8"/>
    <property type="match status" value="1"/>
</dbReference>
<sequence length="1757" mass="199135">MDSHPVNPPAINKDDPFTYTQEKDNEFASSRKMKRIYNLLSNLDFSSKIGQPLCFTVGGNFAIGTNLGYIIISDFSGEVKVILGKLTPYYGLVTSLSFSADYTRLLAGYSQGFIIVWSWESAKIIFLIKPSIPNPNVISSSVPSDSFQLKNNNPINFHSPDVPITHLSFIGISRHRFISGDSSGRLIHHQIIETVVFSKLKSKLLLDSSESEDSKSTLLDLEVLPYLEDHPSINKLGLVAILLNDRLLVFKTQPDFSTVLQIRYLKPYTPNSPPGSISWSPGSNINGMEILPTLALANGCSISLYYLKYSLSNDEISQISLINFFDWKSTSDVLLVQWIEPTIFSFIDANNSIYSVDFCSRVETKVYSFSSTNIISQPWVSIRLGIDLKGSLRYSLIQQNKKIFILSDRCITLFLFKTWSERIVWLMDEGRFVEAVALCTGLYKGDSGQIALGLPYTLSDLLLSNPPITFDRQILSTNSQLNPDIQRHSLVGPKLTSLVQASLKFVFSAKYTELSNPISRNSRFSNEHLYRIYNGLSIDGVLRSLLVVCIEACIATDQLKFLFNDTFEQVRTFPNAELIFLEVLEPFIENGIIKSVSPMVLQSLVKSYSEDELKRKKLEECLLYINLSPNSDGIEIDVDGLLSTCSMWKMWKALFRIWIDILHDPTKPASDMFIYLDSFINEFSLSNSPDSLMDDSWTSKFHVLSYETSVLFPVLENVLCGLSYPTGVPFSSNSQAVSMASSTLSFLTNPLHPETPNTNIYSVFYPGKAINYNINSNSNSNSNSSVSVAFEAPFSPNNPCSINGGDLNNTSIYSKSNYKYLEILLTVNTKKTLSIFNAVFNCPFSKKLVIQLLQAKNKSQQSSPNSGRVYKGAKSSKQAIQVVCDSLLRVLQFHYDLIKPIEKSSKSLRTSLKCFNLGRERISLLASFLARTYSSNYPLVYFPEGTTMYLAEILFVTKTDITSHECESALEQLLKIVSPFPEVSSLIEYATYAKYYRVLGTLYSSTGQLDFFLESFLDDPNDQRRSSLFSQVKSLLEKGSNQFSIVQINSLQQSFIKNAVRLAHISVFNLAIFVESQIIQDLEHPQIISSLNEDPKYGQYQFLYLQILFDFNGYIKRNLLHDLDAASHLNVKTHESSINHLYTTSELQESSDTYNSVYKYKGESLKITFGCLAGAYSIDPDRRNTFCERFIIMLAKVSKLEGLEFSPFLEYIKLHYSNGLPDANPIVSIERVEEICKNMEISEAIIWLYLQQNDYQNALYYCLNELKKIEFNTLEASYHNDDIFSSKKLITTKIDISESSSQSRLELEFSTNRKNSLNAGDINYALQKKYEISKNDQPSLDITGKLNSITEGCLFICKSASAPYIRNTEDYKARVSTPISDSNEILQPQFEDLWLEAIFTYVSLMFPDSLQTMNSNENLNLYFDSPDSCINIAFNDSIPNKYMEVLCHNCIKIVDSFAQYSLKCHLPSSVAAVLKKFLFKEPEIPLNLTNLNHPGPNVSSKKPTPELTLTSLSYRFKFLAVEISSIFSKKKSLLSLISKILNLDLFNLVMKHYVFSKNGFRLTAPNINKPIKFNDIATFGDNSPHPSQTFVIDENQFQNHFPHKPQSRPAKSIWDCNICSLPLFRDDRRETALKRFSTISKIYYTQINLLKLKDIVTKTSPNSQSNTWRIVKHQNNQVRKIYHQGLKKLSNYSELNKTNLNNAFTSDSNSTEVKNFDKNSKKVVIFACGHGFHLSCLEKLHPNSYDHLVNSYCHICK</sequence>
<evidence type="ECO:0000313" key="3">
    <source>
        <dbReference type="EMBL" id="OLY84894.1"/>
    </source>
</evidence>
<comment type="similarity">
    <text evidence="1">Belongs to the VPS8 family.</text>
</comment>
<evidence type="ECO:0000259" key="2">
    <source>
        <dbReference type="Pfam" id="PF12816"/>
    </source>
</evidence>
<dbReference type="InterPro" id="IPR015943">
    <property type="entry name" value="WD40/YVTN_repeat-like_dom_sf"/>
</dbReference>
<dbReference type="PANTHER" id="PTHR12616">
    <property type="entry name" value="VACUOLAR PROTEIN SORTING VPS41"/>
    <property type="match status" value="1"/>
</dbReference>
<dbReference type="EMBL" id="LSSL01000314">
    <property type="protein sequence ID" value="OLY84894.1"/>
    <property type="molecule type" value="Genomic_DNA"/>
</dbReference>
<evidence type="ECO:0000256" key="1">
    <source>
        <dbReference type="ARBA" id="ARBA00009422"/>
    </source>
</evidence>
<dbReference type="SUPFAM" id="SSF50978">
    <property type="entry name" value="WD40 repeat-like"/>
    <property type="match status" value="1"/>
</dbReference>
<evidence type="ECO:0000313" key="4">
    <source>
        <dbReference type="Proteomes" id="UP000187455"/>
    </source>
</evidence>
<gene>
    <name evidence="3" type="ORF">AYI68_g928</name>
</gene>
<dbReference type="GO" id="GO:0034058">
    <property type="term" value="P:endosomal vesicle fusion"/>
    <property type="evidence" value="ECO:0007669"/>
    <property type="project" value="TreeGrafter"/>
</dbReference>
<dbReference type="Gene3D" id="2.130.10.10">
    <property type="entry name" value="YVTN repeat-like/Quinoprotein amine dehydrogenase"/>
    <property type="match status" value="1"/>
</dbReference>
<dbReference type="Pfam" id="PF23410">
    <property type="entry name" value="Beta-prop_VPS8"/>
    <property type="match status" value="1"/>
</dbReference>
<dbReference type="GO" id="GO:0030897">
    <property type="term" value="C:HOPS complex"/>
    <property type="evidence" value="ECO:0007669"/>
    <property type="project" value="TreeGrafter"/>
</dbReference>
<accession>A0A1R0H741</accession>
<keyword evidence="4" id="KW-1185">Reference proteome</keyword>
<dbReference type="Proteomes" id="UP000187455">
    <property type="component" value="Unassembled WGS sequence"/>
</dbReference>
<dbReference type="InterPro" id="IPR045111">
    <property type="entry name" value="Vps41/Vps8"/>
</dbReference>